<dbReference type="RefSeq" id="WP_020580880.1">
    <property type="nucleotide sequence ID" value="NZ_JOJP01000001.1"/>
</dbReference>
<dbReference type="PANTHER" id="PTHR43591:SF24">
    <property type="entry name" value="2-METHOXY-6-POLYPRENYL-1,4-BENZOQUINOL METHYLASE, MITOCHONDRIAL"/>
    <property type="match status" value="1"/>
</dbReference>
<dbReference type="eggNOG" id="COG2226">
    <property type="taxonomic scope" value="Bacteria"/>
</dbReference>
<dbReference type="InterPro" id="IPR013216">
    <property type="entry name" value="Methyltransf_11"/>
</dbReference>
<dbReference type="STRING" id="305900.GV64_07105"/>
<gene>
    <name evidence="2" type="ORF">GV64_07105</name>
</gene>
<dbReference type="Pfam" id="PF08241">
    <property type="entry name" value="Methyltransf_11"/>
    <property type="match status" value="1"/>
</dbReference>
<reference evidence="2 3" key="1">
    <citation type="submission" date="2014-06" db="EMBL/GenBank/DDBJ databases">
        <title>Whole Genome Sequences of Three Symbiotic Endozoicomonas Bacteria.</title>
        <authorList>
            <person name="Neave M.J."/>
            <person name="Apprill A."/>
            <person name="Voolstra C.R."/>
        </authorList>
    </citation>
    <scope>NUCLEOTIDE SEQUENCE [LARGE SCALE GENOMIC DNA]</scope>
    <source>
        <strain evidence="2 3">DSM 22380</strain>
    </source>
</reference>
<dbReference type="SUPFAM" id="SSF53335">
    <property type="entry name" value="S-adenosyl-L-methionine-dependent methyltransferases"/>
    <property type="match status" value="1"/>
</dbReference>
<evidence type="ECO:0000313" key="3">
    <source>
        <dbReference type="Proteomes" id="UP000027997"/>
    </source>
</evidence>
<dbReference type="Proteomes" id="UP000027997">
    <property type="component" value="Unassembled WGS sequence"/>
</dbReference>
<dbReference type="PANTHER" id="PTHR43591">
    <property type="entry name" value="METHYLTRANSFERASE"/>
    <property type="match status" value="1"/>
</dbReference>
<dbReference type="InterPro" id="IPR029063">
    <property type="entry name" value="SAM-dependent_MTases_sf"/>
</dbReference>
<organism evidence="2 3">
    <name type="scientific">Endozoicomonas elysicola</name>
    <dbReference type="NCBI Taxonomy" id="305900"/>
    <lineage>
        <taxon>Bacteria</taxon>
        <taxon>Pseudomonadati</taxon>
        <taxon>Pseudomonadota</taxon>
        <taxon>Gammaproteobacteria</taxon>
        <taxon>Oceanospirillales</taxon>
        <taxon>Endozoicomonadaceae</taxon>
        <taxon>Endozoicomonas</taxon>
    </lineage>
</organism>
<dbReference type="Gene3D" id="3.40.50.150">
    <property type="entry name" value="Vaccinia Virus protein VP39"/>
    <property type="match status" value="1"/>
</dbReference>
<proteinExistence type="predicted"/>
<comment type="caution">
    <text evidence="2">The sequence shown here is derived from an EMBL/GenBank/DDBJ whole genome shotgun (WGS) entry which is preliminary data.</text>
</comment>
<dbReference type="GO" id="GO:0008757">
    <property type="term" value="F:S-adenosylmethionine-dependent methyltransferase activity"/>
    <property type="evidence" value="ECO:0007669"/>
    <property type="project" value="InterPro"/>
</dbReference>
<accession>A0A081K8R2</accession>
<feature type="domain" description="Methyltransferase type 11" evidence="1">
    <location>
        <begin position="45"/>
        <end position="142"/>
    </location>
</feature>
<evidence type="ECO:0000259" key="1">
    <source>
        <dbReference type="Pfam" id="PF08241"/>
    </source>
</evidence>
<evidence type="ECO:0000313" key="2">
    <source>
        <dbReference type="EMBL" id="KEI70538.1"/>
    </source>
</evidence>
<name>A0A081K8R2_9GAMM</name>
<protein>
    <recommendedName>
        <fullName evidence="1">Methyltransferase type 11 domain-containing protein</fullName>
    </recommendedName>
</protein>
<sequence>MSGLAQSFSGSVPENYDKLIFPRFLQPFAEEMAIRLKRTVPRDILETAAGTGAGSQILQQNLESGSLYTVSDISEDMLSMAREKLGSITGVHFDLADACILPYDNEAFDAVVSLFGLMYFDDKQTALREAHRVLKPNGKLLFSVWDTLEKNTLSFHFYNKAARYFDGNLPQFHKLPHNCASLDYLKTELEAAGFMGIQISVVQKKTANCSANEAATSIITGTPVFFEFQEKGLSHSQIIKEMTEELQAVFGDDLSGLTRQALFIEASKY</sequence>
<dbReference type="CDD" id="cd02440">
    <property type="entry name" value="AdoMet_MTases"/>
    <property type="match status" value="1"/>
</dbReference>
<dbReference type="EMBL" id="JOJP01000001">
    <property type="protein sequence ID" value="KEI70538.1"/>
    <property type="molecule type" value="Genomic_DNA"/>
</dbReference>
<dbReference type="AlphaFoldDB" id="A0A081K8R2"/>
<keyword evidence="3" id="KW-1185">Reference proteome</keyword>